<dbReference type="AlphaFoldDB" id="A0AAV7QE30"/>
<evidence type="ECO:0000256" key="1">
    <source>
        <dbReference type="SAM" id="MobiDB-lite"/>
    </source>
</evidence>
<evidence type="ECO:0000313" key="2">
    <source>
        <dbReference type="EMBL" id="KAJ1136513.1"/>
    </source>
</evidence>
<name>A0AAV7QE30_PLEWA</name>
<proteinExistence type="predicted"/>
<organism evidence="2 3">
    <name type="scientific">Pleurodeles waltl</name>
    <name type="common">Iberian ribbed newt</name>
    <dbReference type="NCBI Taxonomy" id="8319"/>
    <lineage>
        <taxon>Eukaryota</taxon>
        <taxon>Metazoa</taxon>
        <taxon>Chordata</taxon>
        <taxon>Craniata</taxon>
        <taxon>Vertebrata</taxon>
        <taxon>Euteleostomi</taxon>
        <taxon>Amphibia</taxon>
        <taxon>Batrachia</taxon>
        <taxon>Caudata</taxon>
        <taxon>Salamandroidea</taxon>
        <taxon>Salamandridae</taxon>
        <taxon>Pleurodelinae</taxon>
        <taxon>Pleurodeles</taxon>
    </lineage>
</organism>
<sequence>MLEERDWEEEVERSRYDKHLDETEKGAGDEAEEEDRNKGSDMDEATRGGRAHGYSVREGFRAHPPGQKSSKQRGGGRVGLLTAAPIEECRTSGKFGGPGQGLREEFVGSDRRGRNRERLPHPQ</sequence>
<evidence type="ECO:0000313" key="3">
    <source>
        <dbReference type="Proteomes" id="UP001066276"/>
    </source>
</evidence>
<feature type="compositionally biased region" description="Basic and acidic residues" evidence="1">
    <location>
        <begin position="35"/>
        <end position="47"/>
    </location>
</feature>
<feature type="compositionally biased region" description="Basic and acidic residues" evidence="1">
    <location>
        <begin position="12"/>
        <end position="28"/>
    </location>
</feature>
<feature type="region of interest" description="Disordered" evidence="1">
    <location>
        <begin position="1"/>
        <end position="123"/>
    </location>
</feature>
<gene>
    <name evidence="2" type="ORF">NDU88_002928</name>
</gene>
<comment type="caution">
    <text evidence="2">The sequence shown here is derived from an EMBL/GenBank/DDBJ whole genome shotgun (WGS) entry which is preliminary data.</text>
</comment>
<feature type="compositionally biased region" description="Acidic residues" evidence="1">
    <location>
        <begin position="1"/>
        <end position="11"/>
    </location>
</feature>
<feature type="compositionally biased region" description="Basic and acidic residues" evidence="1">
    <location>
        <begin position="102"/>
        <end position="123"/>
    </location>
</feature>
<protein>
    <submittedName>
        <fullName evidence="2">Uncharacterized protein</fullName>
    </submittedName>
</protein>
<dbReference type="Proteomes" id="UP001066276">
    <property type="component" value="Chromosome 6"/>
</dbReference>
<reference evidence="2" key="1">
    <citation type="journal article" date="2022" name="bioRxiv">
        <title>Sequencing and chromosome-scale assembly of the giantPleurodeles waltlgenome.</title>
        <authorList>
            <person name="Brown T."/>
            <person name="Elewa A."/>
            <person name="Iarovenko S."/>
            <person name="Subramanian E."/>
            <person name="Araus A.J."/>
            <person name="Petzold A."/>
            <person name="Susuki M."/>
            <person name="Suzuki K.-i.T."/>
            <person name="Hayashi T."/>
            <person name="Toyoda A."/>
            <person name="Oliveira C."/>
            <person name="Osipova E."/>
            <person name="Leigh N.D."/>
            <person name="Simon A."/>
            <person name="Yun M.H."/>
        </authorList>
    </citation>
    <scope>NUCLEOTIDE SEQUENCE</scope>
    <source>
        <strain evidence="2">20211129_DDA</strain>
        <tissue evidence="2">Liver</tissue>
    </source>
</reference>
<keyword evidence="3" id="KW-1185">Reference proteome</keyword>
<accession>A0AAV7QE30</accession>
<dbReference type="EMBL" id="JANPWB010000010">
    <property type="protein sequence ID" value="KAJ1136513.1"/>
    <property type="molecule type" value="Genomic_DNA"/>
</dbReference>